<gene>
    <name evidence="1" type="ORF">OIDMADRAFT_31442</name>
</gene>
<dbReference type="InParanoid" id="A0A0C3H8I0"/>
<name>A0A0C3H8I0_OIDMZ</name>
<protein>
    <submittedName>
        <fullName evidence="1">Uncharacterized protein</fullName>
    </submittedName>
</protein>
<accession>A0A0C3H8I0</accession>
<organism evidence="1 2">
    <name type="scientific">Oidiodendron maius (strain Zn)</name>
    <dbReference type="NCBI Taxonomy" id="913774"/>
    <lineage>
        <taxon>Eukaryota</taxon>
        <taxon>Fungi</taxon>
        <taxon>Dikarya</taxon>
        <taxon>Ascomycota</taxon>
        <taxon>Pezizomycotina</taxon>
        <taxon>Leotiomycetes</taxon>
        <taxon>Leotiomycetes incertae sedis</taxon>
        <taxon>Myxotrichaceae</taxon>
        <taxon>Oidiodendron</taxon>
    </lineage>
</organism>
<keyword evidence="2" id="KW-1185">Reference proteome</keyword>
<reference evidence="2" key="2">
    <citation type="submission" date="2015-01" db="EMBL/GenBank/DDBJ databases">
        <title>Evolutionary Origins and Diversification of the Mycorrhizal Mutualists.</title>
        <authorList>
            <consortium name="DOE Joint Genome Institute"/>
            <consortium name="Mycorrhizal Genomics Consortium"/>
            <person name="Kohler A."/>
            <person name="Kuo A."/>
            <person name="Nagy L.G."/>
            <person name="Floudas D."/>
            <person name="Copeland A."/>
            <person name="Barry K.W."/>
            <person name="Cichocki N."/>
            <person name="Veneault-Fourrey C."/>
            <person name="LaButti K."/>
            <person name="Lindquist E.A."/>
            <person name="Lipzen A."/>
            <person name="Lundell T."/>
            <person name="Morin E."/>
            <person name="Murat C."/>
            <person name="Riley R."/>
            <person name="Ohm R."/>
            <person name="Sun H."/>
            <person name="Tunlid A."/>
            <person name="Henrissat B."/>
            <person name="Grigoriev I.V."/>
            <person name="Hibbett D.S."/>
            <person name="Martin F."/>
        </authorList>
    </citation>
    <scope>NUCLEOTIDE SEQUENCE [LARGE SCALE GENOMIC DNA]</scope>
    <source>
        <strain evidence="2">Zn</strain>
    </source>
</reference>
<dbReference type="EMBL" id="KN832880">
    <property type="protein sequence ID" value="KIM98666.1"/>
    <property type="molecule type" value="Genomic_DNA"/>
</dbReference>
<dbReference type="Proteomes" id="UP000054321">
    <property type="component" value="Unassembled WGS sequence"/>
</dbReference>
<dbReference type="AlphaFoldDB" id="A0A0C3H8I0"/>
<dbReference type="HOGENOM" id="CLU_1365529_0_0_1"/>
<evidence type="ECO:0000313" key="1">
    <source>
        <dbReference type="EMBL" id="KIM98666.1"/>
    </source>
</evidence>
<sequence length="232" mass="25806">MEGPVLHKDPPPEYLRFPDRRWFVPEFDNETIITDDERAFAAALSEATAPLVCDGVYDILIPAAYGDHGENALVAGLELVDHPEGSSEATSLLDFGVHFHGNKVHGGRLHNQIYYVECQPPRLALDATGSIESLAEQTAEWFASVLRRPIVLYIWLHNGSVYASRYFFADASETLNQMYNKELAPPGQYESLIAAAQVRGHGWVQTAGLPRPDVYRHIRGDRERAVLPPGAQ</sequence>
<reference evidence="1 2" key="1">
    <citation type="submission" date="2014-04" db="EMBL/GenBank/DDBJ databases">
        <authorList>
            <consortium name="DOE Joint Genome Institute"/>
            <person name="Kuo A."/>
            <person name="Martino E."/>
            <person name="Perotto S."/>
            <person name="Kohler A."/>
            <person name="Nagy L.G."/>
            <person name="Floudas D."/>
            <person name="Copeland A."/>
            <person name="Barry K.W."/>
            <person name="Cichocki N."/>
            <person name="Veneault-Fourrey C."/>
            <person name="LaButti K."/>
            <person name="Lindquist E.A."/>
            <person name="Lipzen A."/>
            <person name="Lundell T."/>
            <person name="Morin E."/>
            <person name="Murat C."/>
            <person name="Sun H."/>
            <person name="Tunlid A."/>
            <person name="Henrissat B."/>
            <person name="Grigoriev I.V."/>
            <person name="Hibbett D.S."/>
            <person name="Martin F."/>
            <person name="Nordberg H.P."/>
            <person name="Cantor M.N."/>
            <person name="Hua S.X."/>
        </authorList>
    </citation>
    <scope>NUCLEOTIDE SEQUENCE [LARGE SCALE GENOMIC DNA]</scope>
    <source>
        <strain evidence="1 2">Zn</strain>
    </source>
</reference>
<evidence type="ECO:0000313" key="2">
    <source>
        <dbReference type="Proteomes" id="UP000054321"/>
    </source>
</evidence>
<proteinExistence type="predicted"/>